<comment type="caution">
    <text evidence="4">The sequence shown here is derived from an EMBL/GenBank/DDBJ whole genome shotgun (WGS) entry which is preliminary data.</text>
</comment>
<evidence type="ECO:0000259" key="3">
    <source>
        <dbReference type="Pfam" id="PF14402"/>
    </source>
</evidence>
<keyword evidence="1" id="KW-0812">Transmembrane</keyword>
<protein>
    <recommendedName>
        <fullName evidence="6">UUP1 family membrane protein</fullName>
    </recommendedName>
</protein>
<gene>
    <name evidence="4" type="ORF">CY0110_29214</name>
</gene>
<evidence type="ECO:0000313" key="4">
    <source>
        <dbReference type="EMBL" id="EAZ89780.1"/>
    </source>
</evidence>
<dbReference type="RefSeq" id="WP_008277143.1">
    <property type="nucleotide sequence ID" value="NZ_AAXW01000037.1"/>
</dbReference>
<dbReference type="AlphaFoldDB" id="A3IUT7"/>
<evidence type="ECO:0008006" key="6">
    <source>
        <dbReference type="Google" id="ProtNLM"/>
    </source>
</evidence>
<accession>A3IUT7</accession>
<feature type="domain" description="Inactive transglutaminase fused to 7 transmembrane helices" evidence="2">
    <location>
        <begin position="24"/>
        <end position="213"/>
    </location>
</feature>
<dbReference type="eggNOG" id="COG1305">
    <property type="taxonomic scope" value="Bacteria"/>
</dbReference>
<feature type="domain" description="7 transmembrane helices usually fused to an inactive transglutaminase" evidence="3">
    <location>
        <begin position="295"/>
        <end position="538"/>
    </location>
</feature>
<evidence type="ECO:0000313" key="5">
    <source>
        <dbReference type="Proteomes" id="UP000003781"/>
    </source>
</evidence>
<keyword evidence="5" id="KW-1185">Reference proteome</keyword>
<dbReference type="EMBL" id="AAXW01000037">
    <property type="protein sequence ID" value="EAZ89780.1"/>
    <property type="molecule type" value="Genomic_DNA"/>
</dbReference>
<feature type="transmembrane region" description="Helical" evidence="1">
    <location>
        <begin position="417"/>
        <end position="438"/>
    </location>
</feature>
<proteinExistence type="predicted"/>
<feature type="transmembrane region" description="Helical" evidence="1">
    <location>
        <begin position="391"/>
        <end position="410"/>
    </location>
</feature>
<feature type="transmembrane region" description="Helical" evidence="1">
    <location>
        <begin position="346"/>
        <end position="363"/>
    </location>
</feature>
<dbReference type="InterPro" id="IPR025840">
    <property type="entry name" value="7TM_transglut"/>
</dbReference>
<dbReference type="Proteomes" id="UP000003781">
    <property type="component" value="Unassembled WGS sequence"/>
</dbReference>
<keyword evidence="1" id="KW-0472">Membrane</keyword>
<sequence length="544" mass="61330">MNRTVRTVILALFLCAISLTIFLHKVISSDIPLFPDQTYQSWYVETKVFIDSERSLLSSEEELPDLIEVQLPQFSSRYRLIEEDFINDGYEREIETRKPFNNRVAIFNNTGITGSETLFYRTIVDEKGFSNGSESTDEPVSITGRRLVNQQFNQFSEDRAEILEELMENAPDGAINSLLREARSRSSDRLTLAQAVYELALRGDDIRIQTLTETLNVEDSSPKIAAFLLEKAQVPARVGNGIKLTQEEVYSTDFIQWLEVQQENSDRWLAFDPVNLSFTEETPYLTWWYGSQDPITVTGSGDVRLEVLVRPNTDQGLTQAIWQERATFDPFLNYSLLKLPLTTQRVFQVLVLVPIGALIIALLHQVIGIPTFGTFTPILIALSFRETGLMVGIPLFILVVALGLLIRAGLNHLQLLIVPRLASILTATVLIMGALAVVMEHFNINLGLSISLFPIVILAMTIERAAVMWEEEGAKNVIISGLGSVFVATIGYFCTINDYVQHIAFAFPELLLMVLAVNILLGRYNGYKLTEYLRFRALQQQMSQ</sequence>
<dbReference type="Pfam" id="PF14400">
    <property type="entry name" value="Transglut_i_TM"/>
    <property type="match status" value="1"/>
</dbReference>
<feature type="transmembrane region" description="Helical" evidence="1">
    <location>
        <begin position="474"/>
        <end position="493"/>
    </location>
</feature>
<organism evidence="4 5">
    <name type="scientific">Crocosphaera chwakensis CCY0110</name>
    <dbReference type="NCBI Taxonomy" id="391612"/>
    <lineage>
        <taxon>Bacteria</taxon>
        <taxon>Bacillati</taxon>
        <taxon>Cyanobacteriota</taxon>
        <taxon>Cyanophyceae</taxon>
        <taxon>Oscillatoriophycideae</taxon>
        <taxon>Chroococcales</taxon>
        <taxon>Aphanothecaceae</taxon>
        <taxon>Crocosphaera</taxon>
        <taxon>Crocosphaera chwakensis</taxon>
    </lineage>
</organism>
<evidence type="ECO:0000256" key="1">
    <source>
        <dbReference type="SAM" id="Phobius"/>
    </source>
</evidence>
<evidence type="ECO:0000259" key="2">
    <source>
        <dbReference type="Pfam" id="PF14400"/>
    </source>
</evidence>
<dbReference type="InterPro" id="IPR025838">
    <property type="entry name" value="Transglut_i_TM"/>
</dbReference>
<name>A3IUT7_9CHRO</name>
<keyword evidence="1" id="KW-1133">Transmembrane helix</keyword>
<dbReference type="Pfam" id="PF14402">
    <property type="entry name" value="7TM_transglut"/>
    <property type="match status" value="1"/>
</dbReference>
<feature type="transmembrane region" description="Helical" evidence="1">
    <location>
        <begin position="499"/>
        <end position="521"/>
    </location>
</feature>
<feature type="transmembrane region" description="Helical" evidence="1">
    <location>
        <begin position="444"/>
        <end position="462"/>
    </location>
</feature>
<dbReference type="OrthoDB" id="253840at2"/>
<reference evidence="4 5" key="1">
    <citation type="submission" date="2007-03" db="EMBL/GenBank/DDBJ databases">
        <authorList>
            <person name="Stal L."/>
            <person name="Ferriera S."/>
            <person name="Johnson J."/>
            <person name="Kravitz S."/>
            <person name="Beeson K."/>
            <person name="Sutton G."/>
            <person name="Rogers Y.-H."/>
            <person name="Friedman R."/>
            <person name="Frazier M."/>
            <person name="Venter J.C."/>
        </authorList>
    </citation>
    <scope>NUCLEOTIDE SEQUENCE [LARGE SCALE GENOMIC DNA]</scope>
    <source>
        <strain evidence="4 5">CCY0110</strain>
    </source>
</reference>